<evidence type="ECO:0000313" key="1">
    <source>
        <dbReference type="EMBL" id="CBW74240.1"/>
    </source>
</evidence>
<name>E5ANQ8_MYCRK</name>
<dbReference type="GO" id="GO:0015627">
    <property type="term" value="C:type II protein secretion system complex"/>
    <property type="evidence" value="ECO:0007669"/>
    <property type="project" value="TreeGrafter"/>
</dbReference>
<proteinExistence type="predicted"/>
<accession>E5ANQ8</accession>
<sequence>MPAMSAGTSSLGDSMGTLLNTLNASRMAVVLWLAASLAVASPRVEINAADDAMLQAIHGIGPSTAQAIIEARDAQGPFSSADDLVRRVKRVGAKSVAKWQAQGLIFDAAPPQWHCAPASAAAR</sequence>
<evidence type="ECO:0000313" key="2">
    <source>
        <dbReference type="Proteomes" id="UP000007437"/>
    </source>
</evidence>
<dbReference type="InterPro" id="IPR010994">
    <property type="entry name" value="RuvA_2-like"/>
</dbReference>
<gene>
    <name evidence="1" type="ordered locus">RBRH_01724</name>
</gene>
<dbReference type="EMBL" id="FR687359">
    <property type="protein sequence ID" value="CBW74240.1"/>
    <property type="molecule type" value="Genomic_DNA"/>
</dbReference>
<dbReference type="PANTHER" id="PTHR21180">
    <property type="entry name" value="ENDONUCLEASE/EXONUCLEASE/PHOSPHATASE FAMILY DOMAIN-CONTAINING PROTEIN 1"/>
    <property type="match status" value="1"/>
</dbReference>
<protein>
    <submittedName>
        <fullName evidence="1">COME operon protein 1</fullName>
    </submittedName>
</protein>
<dbReference type="AlphaFoldDB" id="E5ANQ8"/>
<dbReference type="SUPFAM" id="SSF47781">
    <property type="entry name" value="RuvA domain 2-like"/>
    <property type="match status" value="1"/>
</dbReference>
<dbReference type="InterPro" id="IPR051675">
    <property type="entry name" value="Endo/Exo/Phosphatase_dom_1"/>
</dbReference>
<dbReference type="Pfam" id="PF12836">
    <property type="entry name" value="HHH_3"/>
    <property type="match status" value="1"/>
</dbReference>
<organism evidence="1 2">
    <name type="scientific">Mycetohabitans rhizoxinica (strain DSM 19002 / CIP 109453 / HKI 454)</name>
    <name type="common">Paraburkholderia rhizoxinica</name>
    <dbReference type="NCBI Taxonomy" id="882378"/>
    <lineage>
        <taxon>Bacteria</taxon>
        <taxon>Pseudomonadati</taxon>
        <taxon>Pseudomonadota</taxon>
        <taxon>Betaproteobacteria</taxon>
        <taxon>Burkholderiales</taxon>
        <taxon>Burkholderiaceae</taxon>
        <taxon>Mycetohabitans</taxon>
    </lineage>
</organism>
<dbReference type="PANTHER" id="PTHR21180:SF32">
    <property type="entry name" value="ENDONUCLEASE_EXONUCLEASE_PHOSPHATASE FAMILY DOMAIN-CONTAINING PROTEIN 1"/>
    <property type="match status" value="1"/>
</dbReference>
<reference evidence="1 2" key="1">
    <citation type="journal article" date="2011" name="J. Bacteriol.">
        <title>Complete genome sequence of Burkholderia rhizoxinica, an endosymbiont of Rhizopus microsporus.</title>
        <authorList>
            <person name="Lackner G."/>
            <person name="Moebius N."/>
            <person name="Partida-Martinez L."/>
            <person name="Hertweck C."/>
        </authorList>
    </citation>
    <scope>NUCLEOTIDE SEQUENCE [LARGE SCALE GENOMIC DNA]</scope>
    <source>
        <strain evidence="2">DSM 19002 / CIP 109453 / HKI 454</strain>
    </source>
</reference>
<dbReference type="GO" id="GO:0015628">
    <property type="term" value="P:protein secretion by the type II secretion system"/>
    <property type="evidence" value="ECO:0007669"/>
    <property type="project" value="TreeGrafter"/>
</dbReference>
<dbReference type="KEGG" id="brh:RBRH_01724"/>
<dbReference type="HOGENOM" id="CLU_052011_4_1_4"/>
<dbReference type="STRING" id="882378.RBRH_01724"/>
<dbReference type="Proteomes" id="UP000007437">
    <property type="component" value="Chromosome"/>
</dbReference>
<dbReference type="Gene3D" id="1.10.150.280">
    <property type="entry name" value="AF1531-like domain"/>
    <property type="match status" value="1"/>
</dbReference>
<dbReference type="eggNOG" id="COG1555">
    <property type="taxonomic scope" value="Bacteria"/>
</dbReference>